<dbReference type="Proteomes" id="UP000730739">
    <property type="component" value="Unassembled WGS sequence"/>
</dbReference>
<evidence type="ECO:0000259" key="1">
    <source>
        <dbReference type="PROSITE" id="PS50830"/>
    </source>
</evidence>
<dbReference type="SUPFAM" id="SSF50199">
    <property type="entry name" value="Staphylococcal nuclease"/>
    <property type="match status" value="1"/>
</dbReference>
<evidence type="ECO:0000313" key="3">
    <source>
        <dbReference type="Proteomes" id="UP000730739"/>
    </source>
</evidence>
<dbReference type="RefSeq" id="WP_209601520.1">
    <property type="nucleotide sequence ID" value="NZ_JAGILA010000002.1"/>
</dbReference>
<feature type="domain" description="TNase-like" evidence="1">
    <location>
        <begin position="35"/>
        <end position="153"/>
    </location>
</feature>
<reference evidence="2 3" key="1">
    <citation type="submission" date="2021-03" db="EMBL/GenBank/DDBJ databases">
        <title>Genomic Encyclopedia of Type Strains, Phase IV (KMG-IV): sequencing the most valuable type-strain genomes for metagenomic binning, comparative biology and taxonomic classification.</title>
        <authorList>
            <person name="Goeker M."/>
        </authorList>
    </citation>
    <scope>NUCLEOTIDE SEQUENCE [LARGE SCALE GENOMIC DNA]</scope>
    <source>
        <strain evidence="2 3">DSM 13372</strain>
    </source>
</reference>
<dbReference type="PROSITE" id="PS50830">
    <property type="entry name" value="TNASE_3"/>
    <property type="match status" value="1"/>
</dbReference>
<dbReference type="GO" id="GO:0004519">
    <property type="term" value="F:endonuclease activity"/>
    <property type="evidence" value="ECO:0007669"/>
    <property type="project" value="UniProtKB-KW"/>
</dbReference>
<keyword evidence="2" id="KW-0255">Endonuclease</keyword>
<dbReference type="InterPro" id="IPR035437">
    <property type="entry name" value="SNase_OB-fold_sf"/>
</dbReference>
<keyword evidence="2" id="KW-0540">Nuclease</keyword>
<comment type="caution">
    <text evidence="2">The sequence shown here is derived from an EMBL/GenBank/DDBJ whole genome shotgun (WGS) entry which is preliminary data.</text>
</comment>
<dbReference type="Gene3D" id="2.40.50.90">
    <property type="match status" value="1"/>
</dbReference>
<name>A0ABS4QXB7_9HYPH</name>
<evidence type="ECO:0000313" key="2">
    <source>
        <dbReference type="EMBL" id="MBP2235296.1"/>
    </source>
</evidence>
<keyword evidence="3" id="KW-1185">Reference proteome</keyword>
<dbReference type="SMART" id="SM00318">
    <property type="entry name" value="SNc"/>
    <property type="match status" value="1"/>
</dbReference>
<sequence>MKYSDVLCAGAILLVVNIQWNAAIAAEAIVGRASVIDGDTIEVRGEHIRLHGVDAPESWQSCKDSDGATYRCGKEAAMALDQFLAASRPARCEFVERDRYGRVVGICFRADGREVNRWLVESGNAVDWAKYSDGRYAADQAAARLKGIGLWRGAFQLPCEARAEHAGREPTC</sequence>
<organism evidence="2 3">
    <name type="scientific">Sinorhizobium kostiense</name>
    <dbReference type="NCBI Taxonomy" id="76747"/>
    <lineage>
        <taxon>Bacteria</taxon>
        <taxon>Pseudomonadati</taxon>
        <taxon>Pseudomonadota</taxon>
        <taxon>Alphaproteobacteria</taxon>
        <taxon>Hyphomicrobiales</taxon>
        <taxon>Rhizobiaceae</taxon>
        <taxon>Sinorhizobium/Ensifer group</taxon>
        <taxon>Sinorhizobium</taxon>
    </lineage>
</organism>
<dbReference type="InterPro" id="IPR016071">
    <property type="entry name" value="Staphylococal_nuclease_OB-fold"/>
</dbReference>
<keyword evidence="2" id="KW-0378">Hydrolase</keyword>
<protein>
    <submittedName>
        <fullName evidence="2">Endonuclease YncB(Thermonuclease family)</fullName>
    </submittedName>
</protein>
<accession>A0ABS4QXB7</accession>
<gene>
    <name evidence="2" type="ORF">J2Z31_001788</name>
</gene>
<dbReference type="EMBL" id="JAGILA010000002">
    <property type="protein sequence ID" value="MBP2235296.1"/>
    <property type="molecule type" value="Genomic_DNA"/>
</dbReference>
<proteinExistence type="predicted"/>
<dbReference type="Pfam" id="PF00565">
    <property type="entry name" value="SNase"/>
    <property type="match status" value="1"/>
</dbReference>